<evidence type="ECO:0000313" key="4">
    <source>
        <dbReference type="Proteomes" id="UP000801492"/>
    </source>
</evidence>
<dbReference type="PANTHER" id="PTHR46599">
    <property type="entry name" value="PIGGYBAC TRANSPOSABLE ELEMENT-DERIVED PROTEIN 4"/>
    <property type="match status" value="1"/>
</dbReference>
<name>A0A8K0GDT5_IGNLU</name>
<accession>A0A8K0GDT5</accession>
<reference evidence="3" key="1">
    <citation type="submission" date="2019-08" db="EMBL/GenBank/DDBJ databases">
        <title>The genome of the North American firefly Photinus pyralis.</title>
        <authorList>
            <consortium name="Photinus pyralis genome working group"/>
            <person name="Fallon T.R."/>
            <person name="Sander Lower S.E."/>
            <person name="Weng J.-K."/>
        </authorList>
    </citation>
    <scope>NUCLEOTIDE SEQUENCE</scope>
    <source>
        <strain evidence="3">TRF0915ILg1</strain>
        <tissue evidence="3">Whole body</tissue>
    </source>
</reference>
<dbReference type="PANTHER" id="PTHR46599:SF6">
    <property type="entry name" value="DUAL SPECIFICITY PHOSPHATASE 26"/>
    <property type="match status" value="1"/>
</dbReference>
<organism evidence="3 4">
    <name type="scientific">Ignelater luminosus</name>
    <name type="common">Cucubano</name>
    <name type="synonym">Pyrophorus luminosus</name>
    <dbReference type="NCBI Taxonomy" id="2038154"/>
    <lineage>
        <taxon>Eukaryota</taxon>
        <taxon>Metazoa</taxon>
        <taxon>Ecdysozoa</taxon>
        <taxon>Arthropoda</taxon>
        <taxon>Hexapoda</taxon>
        <taxon>Insecta</taxon>
        <taxon>Pterygota</taxon>
        <taxon>Neoptera</taxon>
        <taxon>Endopterygota</taxon>
        <taxon>Coleoptera</taxon>
        <taxon>Polyphaga</taxon>
        <taxon>Elateriformia</taxon>
        <taxon>Elateroidea</taxon>
        <taxon>Elateridae</taxon>
        <taxon>Agrypninae</taxon>
        <taxon>Pyrophorini</taxon>
        <taxon>Ignelater</taxon>
    </lineage>
</organism>
<keyword evidence="4" id="KW-1185">Reference proteome</keyword>
<evidence type="ECO:0000256" key="1">
    <source>
        <dbReference type="SAM" id="MobiDB-lite"/>
    </source>
</evidence>
<dbReference type="OrthoDB" id="10057959at2759"/>
<dbReference type="InterPro" id="IPR029526">
    <property type="entry name" value="PGBD"/>
</dbReference>
<dbReference type="Proteomes" id="UP000801492">
    <property type="component" value="Unassembled WGS sequence"/>
</dbReference>
<protein>
    <recommendedName>
        <fullName evidence="2">PiggyBac transposable element-derived protein domain-containing protein</fullName>
    </recommendedName>
</protein>
<evidence type="ECO:0000259" key="2">
    <source>
        <dbReference type="Pfam" id="PF13843"/>
    </source>
</evidence>
<evidence type="ECO:0000313" key="3">
    <source>
        <dbReference type="EMBL" id="KAF2895351.1"/>
    </source>
</evidence>
<comment type="caution">
    <text evidence="3">The sequence shown here is derived from an EMBL/GenBank/DDBJ whole genome shotgun (WGS) entry which is preliminary data.</text>
</comment>
<sequence>MNDGSKDFAENGDLGEDSDIDEMDKVEQDESDSSTEQDGEDLFLDEDDSSATGFYWFVVFNKCLQIKSSCLEELWGQDGDGIERSSLVMSIKRFKILTRCLRFGDRITRSKRKAFDYFAPIRDVFEKFVKNCQSFYSPGENVTIDEMFPSFRSKCSFGQCIPSRPTKYGIKLFALVDAEVICTFNMEIYAGKQPEGLFCVSNKPPDVAKRMAAPLFGFGRNITDDY</sequence>
<dbReference type="AlphaFoldDB" id="A0A8K0GDT5"/>
<dbReference type="Pfam" id="PF13843">
    <property type="entry name" value="DDE_Tnp_1_7"/>
    <property type="match status" value="1"/>
</dbReference>
<feature type="domain" description="PiggyBac transposable element-derived protein" evidence="2">
    <location>
        <begin position="69"/>
        <end position="223"/>
    </location>
</feature>
<feature type="compositionally biased region" description="Acidic residues" evidence="1">
    <location>
        <begin position="13"/>
        <end position="22"/>
    </location>
</feature>
<gene>
    <name evidence="3" type="ORF">ILUMI_10823</name>
</gene>
<proteinExistence type="predicted"/>
<dbReference type="EMBL" id="VTPC01006001">
    <property type="protein sequence ID" value="KAF2895351.1"/>
    <property type="molecule type" value="Genomic_DNA"/>
</dbReference>
<feature type="region of interest" description="Disordered" evidence="1">
    <location>
        <begin position="1"/>
        <end position="41"/>
    </location>
</feature>
<feature type="compositionally biased region" description="Acidic residues" evidence="1">
    <location>
        <begin position="29"/>
        <end position="41"/>
    </location>
</feature>